<dbReference type="RefSeq" id="WP_105595802.1">
    <property type="nucleotide sequence ID" value="NZ_PDET01000036.1"/>
</dbReference>
<comment type="caution">
    <text evidence="7">The sequence shown here is derived from an EMBL/GenBank/DDBJ whole genome shotgun (WGS) entry which is preliminary data.</text>
</comment>
<dbReference type="PANTHER" id="PTHR45138:SF9">
    <property type="entry name" value="DIGUANYLATE CYCLASE DGCM-RELATED"/>
    <property type="match status" value="1"/>
</dbReference>
<feature type="transmembrane region" description="Helical" evidence="5">
    <location>
        <begin position="95"/>
        <end position="115"/>
    </location>
</feature>
<feature type="transmembrane region" description="Helical" evidence="5">
    <location>
        <begin position="40"/>
        <end position="60"/>
    </location>
</feature>
<evidence type="ECO:0000256" key="3">
    <source>
        <dbReference type="ARBA" id="ARBA00012528"/>
    </source>
</evidence>
<dbReference type="Pfam" id="PF00990">
    <property type="entry name" value="GGDEF"/>
    <property type="match status" value="1"/>
</dbReference>
<sequence length="372" mass="41888">MQTKIYDELLNSKRRLSLMLFLFLNIVTALFLSLRATSHTPLTACAPTLLIAIFSVALLARLLINPAAQIQRLNSVALFTGLLWAWHIFSRYHYQFYIADNYLLVALVSVFFISAIALGDHLLAFCLHALPTAATVLILDAGRNTLLMLFTVTLPLVGFTLHHLMLRRLDNFTRRLLSQLYAEKESYSDLSMLDPLTGLYNRRGLTNRLQSILEKHSGSHFVLLLDIDNFKAYNDNYGHTMGDQALIRVSTAIRDAVRSRDVVTRFGGEEFLVLLTNVNETIAMQLAERIRQYVVNLEISHRFNDKVSTHVTLSAGIAPLEGDDFNTALTNADRALYLAKNQGRNMLLSWQDLMNSTQPQAADPQNVFTGGK</sequence>
<evidence type="ECO:0000256" key="5">
    <source>
        <dbReference type="SAM" id="Phobius"/>
    </source>
</evidence>
<dbReference type="PANTHER" id="PTHR45138">
    <property type="entry name" value="REGULATORY COMPONENTS OF SENSORY TRANSDUCTION SYSTEM"/>
    <property type="match status" value="1"/>
</dbReference>
<keyword evidence="5" id="KW-0812">Transmembrane</keyword>
<dbReference type="PROSITE" id="PS50887">
    <property type="entry name" value="GGDEF"/>
    <property type="match status" value="1"/>
</dbReference>
<dbReference type="SMART" id="SM00267">
    <property type="entry name" value="GGDEF"/>
    <property type="match status" value="1"/>
</dbReference>
<dbReference type="Proteomes" id="UP000239181">
    <property type="component" value="Unassembled WGS sequence"/>
</dbReference>
<evidence type="ECO:0000256" key="2">
    <source>
        <dbReference type="ARBA" id="ARBA00004665"/>
    </source>
</evidence>
<evidence type="ECO:0000259" key="6">
    <source>
        <dbReference type="PROSITE" id="PS50887"/>
    </source>
</evidence>
<reference evidence="7 8" key="1">
    <citation type="submission" date="2017-10" db="EMBL/GenBank/DDBJ databases">
        <title>Draft genome of two endophytic bacteria isolated from 'guarana' Paullinia cupana (Mart.) Ducke.</title>
        <authorList>
            <person name="Siqueira K.A."/>
            <person name="Liotti R.G."/>
            <person name="Mendes T.A."/>
            <person name="Soares M.A."/>
        </authorList>
    </citation>
    <scope>NUCLEOTIDE SEQUENCE [LARGE SCALE GENOMIC DNA]</scope>
    <source>
        <strain evidence="7 8">342</strain>
    </source>
</reference>
<dbReference type="GO" id="GO:0052621">
    <property type="term" value="F:diguanylate cyclase activity"/>
    <property type="evidence" value="ECO:0007669"/>
    <property type="project" value="UniProtKB-EC"/>
</dbReference>
<comment type="pathway">
    <text evidence="2">Purine metabolism; 3',5'-cyclic di-GMP biosynthesis.</text>
</comment>
<name>A0A2S9I3M6_9GAMM</name>
<dbReference type="EC" id="2.7.7.65" evidence="3"/>
<feature type="transmembrane region" description="Helical" evidence="5">
    <location>
        <begin position="72"/>
        <end position="89"/>
    </location>
</feature>
<feature type="domain" description="GGDEF" evidence="6">
    <location>
        <begin position="218"/>
        <end position="352"/>
    </location>
</feature>
<dbReference type="AlphaFoldDB" id="A0A2S9I3M6"/>
<evidence type="ECO:0000313" key="7">
    <source>
        <dbReference type="EMBL" id="PRD12375.1"/>
    </source>
</evidence>
<dbReference type="GO" id="GO:1902201">
    <property type="term" value="P:negative regulation of bacterial-type flagellum-dependent cell motility"/>
    <property type="evidence" value="ECO:0007669"/>
    <property type="project" value="TreeGrafter"/>
</dbReference>
<feature type="transmembrane region" description="Helical" evidence="5">
    <location>
        <begin position="145"/>
        <end position="166"/>
    </location>
</feature>
<proteinExistence type="predicted"/>
<dbReference type="InterPro" id="IPR000160">
    <property type="entry name" value="GGDEF_dom"/>
</dbReference>
<evidence type="ECO:0000256" key="1">
    <source>
        <dbReference type="ARBA" id="ARBA00001946"/>
    </source>
</evidence>
<dbReference type="CDD" id="cd01949">
    <property type="entry name" value="GGDEF"/>
    <property type="match status" value="1"/>
</dbReference>
<dbReference type="Gene3D" id="3.30.70.270">
    <property type="match status" value="1"/>
</dbReference>
<organism evidence="7 8">
    <name type="scientific">Pantoea coffeiphila</name>
    <dbReference type="NCBI Taxonomy" id="1465635"/>
    <lineage>
        <taxon>Bacteria</taxon>
        <taxon>Pseudomonadati</taxon>
        <taxon>Pseudomonadota</taxon>
        <taxon>Gammaproteobacteria</taxon>
        <taxon>Enterobacterales</taxon>
        <taxon>Erwiniaceae</taxon>
        <taxon>Pantoea</taxon>
    </lineage>
</organism>
<keyword evidence="8" id="KW-1185">Reference proteome</keyword>
<keyword evidence="5" id="KW-0472">Membrane</keyword>
<dbReference type="InterPro" id="IPR029787">
    <property type="entry name" value="Nucleotide_cyclase"/>
</dbReference>
<protein>
    <recommendedName>
        <fullName evidence="3">diguanylate cyclase</fullName>
        <ecNumber evidence="3">2.7.7.65</ecNumber>
    </recommendedName>
</protein>
<gene>
    <name evidence="7" type="ORF">CQW29_26860</name>
</gene>
<keyword evidence="5" id="KW-1133">Transmembrane helix</keyword>
<dbReference type="SUPFAM" id="SSF55073">
    <property type="entry name" value="Nucleotide cyclase"/>
    <property type="match status" value="1"/>
</dbReference>
<dbReference type="GO" id="GO:0005886">
    <property type="term" value="C:plasma membrane"/>
    <property type="evidence" value="ECO:0007669"/>
    <property type="project" value="TreeGrafter"/>
</dbReference>
<feature type="transmembrane region" description="Helical" evidence="5">
    <location>
        <begin position="16"/>
        <end position="34"/>
    </location>
</feature>
<dbReference type="OrthoDB" id="9812260at2"/>
<evidence type="ECO:0000256" key="4">
    <source>
        <dbReference type="ARBA" id="ARBA00034247"/>
    </source>
</evidence>
<accession>A0A2S9I3M6</accession>
<dbReference type="InterPro" id="IPR043128">
    <property type="entry name" value="Rev_trsase/Diguanyl_cyclase"/>
</dbReference>
<evidence type="ECO:0000313" key="8">
    <source>
        <dbReference type="Proteomes" id="UP000239181"/>
    </source>
</evidence>
<dbReference type="EMBL" id="PDET01000036">
    <property type="protein sequence ID" value="PRD12375.1"/>
    <property type="molecule type" value="Genomic_DNA"/>
</dbReference>
<dbReference type="InterPro" id="IPR050469">
    <property type="entry name" value="Diguanylate_Cyclase"/>
</dbReference>
<dbReference type="NCBIfam" id="TIGR00254">
    <property type="entry name" value="GGDEF"/>
    <property type="match status" value="1"/>
</dbReference>
<comment type="cofactor">
    <cofactor evidence="1">
        <name>Mg(2+)</name>
        <dbReference type="ChEBI" id="CHEBI:18420"/>
    </cofactor>
</comment>
<comment type="catalytic activity">
    <reaction evidence="4">
        <text>2 GTP = 3',3'-c-di-GMP + 2 diphosphate</text>
        <dbReference type="Rhea" id="RHEA:24898"/>
        <dbReference type="ChEBI" id="CHEBI:33019"/>
        <dbReference type="ChEBI" id="CHEBI:37565"/>
        <dbReference type="ChEBI" id="CHEBI:58805"/>
        <dbReference type="EC" id="2.7.7.65"/>
    </reaction>
</comment>
<dbReference type="GO" id="GO:0043709">
    <property type="term" value="P:cell adhesion involved in single-species biofilm formation"/>
    <property type="evidence" value="ECO:0007669"/>
    <property type="project" value="TreeGrafter"/>
</dbReference>
<dbReference type="FunFam" id="3.30.70.270:FF:000001">
    <property type="entry name" value="Diguanylate cyclase domain protein"/>
    <property type="match status" value="1"/>
</dbReference>